<gene>
    <name evidence="4" type="ORF">DT603_08665</name>
</gene>
<dbReference type="NCBIfam" id="TIGR02283">
    <property type="entry name" value="MltB_2"/>
    <property type="match status" value="1"/>
</dbReference>
<accession>A0ABX0AFH8</accession>
<dbReference type="Gene3D" id="1.10.8.350">
    <property type="entry name" value="Bacterial muramidase"/>
    <property type="match status" value="1"/>
</dbReference>
<dbReference type="CDD" id="cd13399">
    <property type="entry name" value="Slt35-like"/>
    <property type="match status" value="1"/>
</dbReference>
<feature type="chain" id="PRO_5046089175" evidence="1">
    <location>
        <begin position="27"/>
        <end position="418"/>
    </location>
</feature>
<evidence type="ECO:0000313" key="4">
    <source>
        <dbReference type="EMBL" id="NDK38910.1"/>
    </source>
</evidence>
<protein>
    <submittedName>
        <fullName evidence="4">Lytic murein transglycosylase</fullName>
    </submittedName>
</protein>
<dbReference type="SUPFAM" id="SSF47090">
    <property type="entry name" value="PGBD-like"/>
    <property type="match status" value="1"/>
</dbReference>
<name>A0ABX0AFH8_9GAMM</name>
<dbReference type="InterPro" id="IPR011970">
    <property type="entry name" value="MltB_2"/>
</dbReference>
<feature type="signal peptide" evidence="1">
    <location>
        <begin position="1"/>
        <end position="26"/>
    </location>
</feature>
<evidence type="ECO:0000259" key="3">
    <source>
        <dbReference type="Pfam" id="PF13406"/>
    </source>
</evidence>
<dbReference type="InterPro" id="IPR043426">
    <property type="entry name" value="MltB-like"/>
</dbReference>
<evidence type="ECO:0000256" key="1">
    <source>
        <dbReference type="SAM" id="SignalP"/>
    </source>
</evidence>
<keyword evidence="5" id="KW-1185">Reference proteome</keyword>
<dbReference type="InterPro" id="IPR036365">
    <property type="entry name" value="PGBD-like_sf"/>
</dbReference>
<dbReference type="InterPro" id="IPR031304">
    <property type="entry name" value="SLT_2"/>
</dbReference>
<comment type="caution">
    <text evidence="4">The sequence shown here is derived from an EMBL/GenBank/DDBJ whole genome shotgun (WGS) entry which is preliminary data.</text>
</comment>
<dbReference type="PANTHER" id="PTHR30163">
    <property type="entry name" value="MEMBRANE-BOUND LYTIC MUREIN TRANSGLYCOSYLASE B"/>
    <property type="match status" value="1"/>
</dbReference>
<dbReference type="Proteomes" id="UP001429354">
    <property type="component" value="Unassembled WGS sequence"/>
</dbReference>
<sequence>MTPMKFSRTARLAILSLAACAGSAQADDLVFNDCLAGLRMQAMQADISSDSFDQYTAGLQPDLGVLELLDAQPEFTTPIWDYLAALVDEQRIAEGQAMLETHAATLATVAQQYGVDAATVVAVWGVESDYGKTFGKRPLLVSLSTLSCFGRRQPFFRGEFFATLALLQSGDLQPQGLNGSWAGAFGHTQFMPTTYQRIAVDGDGDGRRDLVASIPDALASTANFLKQAGWRSGEPWGYEIRLLPDFDASLAGRKSKRPLNEWSARGVTRVDGSPLPAGDARAAVLLPAGAQGPALLVLRNFDAIYSYNAAESYALAIAHLSDRLRGGAAWVAPWPTDDPGLGRGERRQLQALLLARGHAIGEADGMIGTLTRRAIVTEQLRLGLQPQDGRAGRRILEALRNEAPVMPPPTLPPLPPPQ</sequence>
<dbReference type="Pfam" id="PF01471">
    <property type="entry name" value="PG_binding_1"/>
    <property type="match status" value="1"/>
</dbReference>
<dbReference type="InterPro" id="IPR023346">
    <property type="entry name" value="Lysozyme-like_dom_sf"/>
</dbReference>
<organism evidence="4 5">
    <name type="scientific">Pseudoxanthomonas gei</name>
    <dbReference type="NCBI Taxonomy" id="1383030"/>
    <lineage>
        <taxon>Bacteria</taxon>
        <taxon>Pseudomonadati</taxon>
        <taxon>Pseudomonadota</taxon>
        <taxon>Gammaproteobacteria</taxon>
        <taxon>Lysobacterales</taxon>
        <taxon>Lysobacteraceae</taxon>
        <taxon>Pseudoxanthomonas</taxon>
    </lineage>
</organism>
<dbReference type="InterPro" id="IPR036366">
    <property type="entry name" value="PGBDSf"/>
</dbReference>
<proteinExistence type="predicted"/>
<feature type="domain" description="Transglycosylase SLT" evidence="3">
    <location>
        <begin position="31"/>
        <end position="322"/>
    </location>
</feature>
<keyword evidence="1" id="KW-0732">Signal</keyword>
<dbReference type="Gene3D" id="1.10.101.10">
    <property type="entry name" value="PGBD-like superfamily/PGBD"/>
    <property type="match status" value="1"/>
</dbReference>
<dbReference type="Pfam" id="PF13406">
    <property type="entry name" value="SLT_2"/>
    <property type="match status" value="1"/>
</dbReference>
<dbReference type="PANTHER" id="PTHR30163:SF10">
    <property type="entry name" value="TRANSGLYCOLASE-RELATED"/>
    <property type="match status" value="1"/>
</dbReference>
<dbReference type="SUPFAM" id="SSF53955">
    <property type="entry name" value="Lysozyme-like"/>
    <property type="match status" value="1"/>
</dbReference>
<reference evidence="4 5" key="1">
    <citation type="submission" date="2018-07" db="EMBL/GenBank/DDBJ databases">
        <title>Whole genome Sequencing of Pseudoxanthomonas gei KCTC 32298 (T).</title>
        <authorList>
            <person name="Kumar S."/>
            <person name="Bansal K."/>
            <person name="Kaur A."/>
            <person name="Patil P."/>
            <person name="Sharma S."/>
            <person name="Patil P.B."/>
        </authorList>
    </citation>
    <scope>NUCLEOTIDE SEQUENCE [LARGE SCALE GENOMIC DNA]</scope>
    <source>
        <strain evidence="4 5">KCTC 32298</strain>
    </source>
</reference>
<dbReference type="InterPro" id="IPR002477">
    <property type="entry name" value="Peptidoglycan-bd-like"/>
</dbReference>
<dbReference type="EMBL" id="QOVG01000005">
    <property type="protein sequence ID" value="NDK38910.1"/>
    <property type="molecule type" value="Genomic_DNA"/>
</dbReference>
<evidence type="ECO:0000259" key="2">
    <source>
        <dbReference type="Pfam" id="PF01471"/>
    </source>
</evidence>
<evidence type="ECO:0000313" key="5">
    <source>
        <dbReference type="Proteomes" id="UP001429354"/>
    </source>
</evidence>
<dbReference type="Gene3D" id="1.10.530.10">
    <property type="match status" value="1"/>
</dbReference>
<feature type="domain" description="Peptidoglycan binding-like" evidence="2">
    <location>
        <begin position="344"/>
        <end position="399"/>
    </location>
</feature>